<name>A0AAN7VV04_9PEZI</name>
<feature type="compositionally biased region" description="Basic and acidic residues" evidence="1">
    <location>
        <begin position="614"/>
        <end position="623"/>
    </location>
</feature>
<feature type="compositionally biased region" description="Polar residues" evidence="1">
    <location>
        <begin position="103"/>
        <end position="118"/>
    </location>
</feature>
<feature type="compositionally biased region" description="Polar residues" evidence="1">
    <location>
        <begin position="815"/>
        <end position="825"/>
    </location>
</feature>
<feature type="compositionally biased region" description="Low complexity" evidence="1">
    <location>
        <begin position="7"/>
        <end position="20"/>
    </location>
</feature>
<dbReference type="EMBL" id="JAVRQU010000004">
    <property type="protein sequence ID" value="KAK5703803.1"/>
    <property type="molecule type" value="Genomic_DNA"/>
</dbReference>
<dbReference type="Proteomes" id="UP001310594">
    <property type="component" value="Unassembled WGS sequence"/>
</dbReference>
<feature type="region of interest" description="Disordered" evidence="1">
    <location>
        <begin position="151"/>
        <end position="190"/>
    </location>
</feature>
<feature type="region of interest" description="Disordered" evidence="1">
    <location>
        <begin position="1"/>
        <end position="123"/>
    </location>
</feature>
<feature type="compositionally biased region" description="Low complexity" evidence="1">
    <location>
        <begin position="497"/>
        <end position="510"/>
    </location>
</feature>
<feature type="region of interest" description="Disordered" evidence="1">
    <location>
        <begin position="426"/>
        <end position="515"/>
    </location>
</feature>
<reference evidence="2" key="1">
    <citation type="submission" date="2023-08" db="EMBL/GenBank/DDBJ databases">
        <title>Black Yeasts Isolated from many extreme environments.</title>
        <authorList>
            <person name="Coleine C."/>
            <person name="Stajich J.E."/>
            <person name="Selbmann L."/>
        </authorList>
    </citation>
    <scope>NUCLEOTIDE SEQUENCE</scope>
    <source>
        <strain evidence="2">CCFEE 5810</strain>
    </source>
</reference>
<dbReference type="AlphaFoldDB" id="A0AAN7VV04"/>
<feature type="compositionally biased region" description="Acidic residues" evidence="1">
    <location>
        <begin position="646"/>
        <end position="657"/>
    </location>
</feature>
<comment type="caution">
    <text evidence="2">The sequence shown here is derived from an EMBL/GenBank/DDBJ whole genome shotgun (WGS) entry which is preliminary data.</text>
</comment>
<feature type="compositionally biased region" description="Polar residues" evidence="1">
    <location>
        <begin position="240"/>
        <end position="261"/>
    </location>
</feature>
<sequence length="894" mass="95275">MARRSSARLQSRRQSTSTSTPKRVSLSHDQPGRTPRTVPNRQLESLDEHDDEMPGSFPTSPPPEDAPVRHTEEEKSMTGNMKPRMQEALQKLGAMTEPAKSKTAPQQQGTPTRAQKSDITAPAFEFTFRREHSLELSPEAKRLMGEMRERMARVSQLPPTIESSDNESGDAARKVATPKAKKHGRFSEAHKEVFGKMDSIASHPAALRAVATKTTTTKVTLSTGEETRSLKRSPSKAQLDDSSSTPPRGLQRSPSKHQLGSQLPRAASSHALPTTRETGSPSPTKRVKMSATADVSAMRPTSSSSSHSSRPSTPQHNNTLRMHPSNPNMALAYVASPTQASLAREKSIKAVKHAATSAIPTPMKGLARSPSKAALVHREEAHETGPLLARSPFKAALFDRPATHKAEQDVLDNAGADALPLLARTPAKGGHKVFPKPATDKAEDGGSPLLLRSPLKPHAPAKSTGSSEKDAEVQAVKPAPLLQRSPMKMSHLSNPFSTTSASSSTTAQQQPEDNVPLLARSPSKIALPTNPTTIQVSTATPGKTGGGLLSRFNLLRRSPVKGILRSTPQRLYSDDPRKVAEGTHFATPPKMNLSRADSTESARKKVDFSNSTKARYDGKDKSETPSSSVKAPTSTRKDMHCKDETTNGDEDGGEMEVDYPTLLEENEPPMPSPSPQKPSNRRQTIKPGDFTFRADGHGAIRFGDSPAAAAKNAGRPSGRMSIRHVEPEPEAALTAAPPTAQGSKKRKFEFENDAVAGEADNKENLGDAEEEDEDGGRMRKRAKVSAPSPARASLHNSPVKRAASGTTPGFAAGTVASTAGKTSAATRLPTLGVKPRGAKTVVGGKDARKGGAVAKTQEKERDTSAGGAAGGNGSAKSTITRERLNALSQPKKRG</sequence>
<protein>
    <recommendedName>
        <fullName evidence="4">Erythromycin esterase</fullName>
    </recommendedName>
</protein>
<feature type="region of interest" description="Disordered" evidence="1">
    <location>
        <begin position="209"/>
        <end position="329"/>
    </location>
</feature>
<feature type="compositionally biased region" description="Polar residues" evidence="1">
    <location>
        <begin position="271"/>
        <end position="283"/>
    </location>
</feature>
<accession>A0AAN7VV04</accession>
<organism evidence="2 3">
    <name type="scientific">Elasticomyces elasticus</name>
    <dbReference type="NCBI Taxonomy" id="574655"/>
    <lineage>
        <taxon>Eukaryota</taxon>
        <taxon>Fungi</taxon>
        <taxon>Dikarya</taxon>
        <taxon>Ascomycota</taxon>
        <taxon>Pezizomycotina</taxon>
        <taxon>Dothideomycetes</taxon>
        <taxon>Dothideomycetidae</taxon>
        <taxon>Mycosphaerellales</taxon>
        <taxon>Teratosphaeriaceae</taxon>
        <taxon>Elasticomyces</taxon>
    </lineage>
</organism>
<gene>
    <name evidence="2" type="ORF">LTR97_002816</name>
</gene>
<feature type="compositionally biased region" description="Basic and acidic residues" evidence="1">
    <location>
        <begin position="635"/>
        <end position="645"/>
    </location>
</feature>
<evidence type="ECO:0008006" key="4">
    <source>
        <dbReference type="Google" id="ProtNLM"/>
    </source>
</evidence>
<feature type="compositionally biased region" description="Basic and acidic residues" evidence="1">
    <location>
        <begin position="572"/>
        <end position="581"/>
    </location>
</feature>
<proteinExistence type="predicted"/>
<feature type="compositionally biased region" description="Low complexity" evidence="1">
    <location>
        <begin position="730"/>
        <end position="740"/>
    </location>
</feature>
<evidence type="ECO:0000256" key="1">
    <source>
        <dbReference type="SAM" id="MobiDB-lite"/>
    </source>
</evidence>
<evidence type="ECO:0000313" key="3">
    <source>
        <dbReference type="Proteomes" id="UP001310594"/>
    </source>
</evidence>
<feature type="compositionally biased region" description="Basic and acidic residues" evidence="1">
    <location>
        <begin position="66"/>
        <end position="76"/>
    </location>
</feature>
<feature type="compositionally biased region" description="Basic and acidic residues" evidence="1">
    <location>
        <begin position="597"/>
        <end position="607"/>
    </location>
</feature>
<feature type="region of interest" description="Disordered" evidence="1">
    <location>
        <begin position="566"/>
        <end position="894"/>
    </location>
</feature>
<feature type="region of interest" description="Disordered" evidence="1">
    <location>
        <begin position="361"/>
        <end position="387"/>
    </location>
</feature>
<feature type="compositionally biased region" description="Polar residues" evidence="1">
    <location>
        <begin position="624"/>
        <end position="634"/>
    </location>
</feature>
<feature type="compositionally biased region" description="Polar residues" evidence="1">
    <location>
        <begin position="315"/>
        <end position="328"/>
    </location>
</feature>
<feature type="compositionally biased region" description="Low complexity" evidence="1">
    <location>
        <begin position="299"/>
        <end position="314"/>
    </location>
</feature>
<evidence type="ECO:0000313" key="2">
    <source>
        <dbReference type="EMBL" id="KAK5703803.1"/>
    </source>
</evidence>
<feature type="compositionally biased region" description="Low complexity" evidence="1">
    <location>
        <begin position="209"/>
        <end position="220"/>
    </location>
</feature>